<protein>
    <submittedName>
        <fullName evidence="2">Uncharacterized protein</fullName>
    </submittedName>
</protein>
<keyword evidence="3" id="KW-1185">Reference proteome</keyword>
<evidence type="ECO:0000256" key="1">
    <source>
        <dbReference type="SAM" id="MobiDB-lite"/>
    </source>
</evidence>
<accession>F2UHE3</accession>
<dbReference type="Proteomes" id="UP000007799">
    <property type="component" value="Unassembled WGS sequence"/>
</dbReference>
<dbReference type="InParanoid" id="F2UHE3"/>
<evidence type="ECO:0000313" key="2">
    <source>
        <dbReference type="EMBL" id="EGD76542.1"/>
    </source>
</evidence>
<reference evidence="2" key="1">
    <citation type="submission" date="2009-08" db="EMBL/GenBank/DDBJ databases">
        <title>Annotation of Salpingoeca rosetta.</title>
        <authorList>
            <consortium name="The Broad Institute Genome Sequencing Platform"/>
            <person name="Russ C."/>
            <person name="Cuomo C."/>
            <person name="Burger G."/>
            <person name="Gray M.W."/>
            <person name="Holland P.W.H."/>
            <person name="King N."/>
            <person name="Lang F.B.F."/>
            <person name="Roger A.J."/>
            <person name="Ruiz-Trillo I."/>
            <person name="Young S.K."/>
            <person name="Zeng Q."/>
            <person name="Gargeya S."/>
            <person name="Alvarado L."/>
            <person name="Berlin A."/>
            <person name="Chapman S.B."/>
            <person name="Chen Z."/>
            <person name="Freedman E."/>
            <person name="Gellesch M."/>
            <person name="Goldberg J."/>
            <person name="Griggs A."/>
            <person name="Gujja S."/>
            <person name="Heilman E."/>
            <person name="Heiman D."/>
            <person name="Howarth C."/>
            <person name="Mehta T."/>
            <person name="Neiman D."/>
            <person name="Pearson M."/>
            <person name="Roberts A."/>
            <person name="Saif S."/>
            <person name="Shea T."/>
            <person name="Shenoy N."/>
            <person name="Sisk P."/>
            <person name="Stolte C."/>
            <person name="Sykes S."/>
            <person name="White J."/>
            <person name="Yandava C."/>
            <person name="Haas B."/>
            <person name="Nusbaum C."/>
            <person name="Birren B."/>
        </authorList>
    </citation>
    <scope>NUCLEOTIDE SEQUENCE [LARGE SCALE GENOMIC DNA]</scope>
    <source>
        <strain evidence="2">ATCC 50818</strain>
    </source>
</reference>
<evidence type="ECO:0000313" key="3">
    <source>
        <dbReference type="Proteomes" id="UP000007799"/>
    </source>
</evidence>
<dbReference type="RefSeq" id="XP_004991456.1">
    <property type="nucleotide sequence ID" value="XM_004991399.1"/>
</dbReference>
<feature type="region of interest" description="Disordered" evidence="1">
    <location>
        <begin position="29"/>
        <end position="122"/>
    </location>
</feature>
<dbReference type="GeneID" id="16072016"/>
<organism evidence="3">
    <name type="scientific">Salpingoeca rosetta (strain ATCC 50818 / BSB-021)</name>
    <dbReference type="NCBI Taxonomy" id="946362"/>
    <lineage>
        <taxon>Eukaryota</taxon>
        <taxon>Choanoflagellata</taxon>
        <taxon>Craspedida</taxon>
        <taxon>Salpingoecidae</taxon>
        <taxon>Salpingoeca</taxon>
    </lineage>
</organism>
<dbReference type="AlphaFoldDB" id="F2UHE3"/>
<sequence>MPRSFVFCSGAKRPDHLFRLTLHTAETHALQAQQSAATPRQHSNATSGQPSAPVATVTGQRYANRRREEQQQHQSEQCRHNVATAAAEQKQHTQQQHPKLSLLWSNGVTRGEHRERRTYKAHSTAHSLLQAAPTRTSYRGWLNGWVGWWAIQEQKNSKASK</sequence>
<proteinExistence type="predicted"/>
<feature type="compositionally biased region" description="Polar residues" evidence="1">
    <location>
        <begin position="92"/>
        <end position="108"/>
    </location>
</feature>
<feature type="compositionally biased region" description="Basic and acidic residues" evidence="1">
    <location>
        <begin position="65"/>
        <end position="79"/>
    </location>
</feature>
<dbReference type="EMBL" id="GL832974">
    <property type="protein sequence ID" value="EGD76542.1"/>
    <property type="molecule type" value="Genomic_DNA"/>
</dbReference>
<feature type="compositionally biased region" description="Polar residues" evidence="1">
    <location>
        <begin position="30"/>
        <end position="50"/>
    </location>
</feature>
<dbReference type="KEGG" id="sre:PTSG_07657"/>
<name>F2UHE3_SALR5</name>
<gene>
    <name evidence="2" type="ORF">PTSG_07657</name>
</gene>